<dbReference type="EMBL" id="KZ857385">
    <property type="protein sequence ID" value="RDX53999.1"/>
    <property type="molecule type" value="Genomic_DNA"/>
</dbReference>
<evidence type="ECO:0000256" key="1">
    <source>
        <dbReference type="SAM" id="MobiDB-lite"/>
    </source>
</evidence>
<feature type="compositionally biased region" description="Polar residues" evidence="1">
    <location>
        <begin position="12"/>
        <end position="37"/>
    </location>
</feature>
<evidence type="ECO:0000313" key="2">
    <source>
        <dbReference type="EMBL" id="RDX53999.1"/>
    </source>
</evidence>
<evidence type="ECO:0000313" key="3">
    <source>
        <dbReference type="Proteomes" id="UP000256964"/>
    </source>
</evidence>
<organism evidence="2 3">
    <name type="scientific">Lentinus brumalis</name>
    <dbReference type="NCBI Taxonomy" id="2498619"/>
    <lineage>
        <taxon>Eukaryota</taxon>
        <taxon>Fungi</taxon>
        <taxon>Dikarya</taxon>
        <taxon>Basidiomycota</taxon>
        <taxon>Agaricomycotina</taxon>
        <taxon>Agaricomycetes</taxon>
        <taxon>Polyporales</taxon>
        <taxon>Polyporaceae</taxon>
        <taxon>Lentinus</taxon>
    </lineage>
</organism>
<protein>
    <submittedName>
        <fullName evidence="2">Uncharacterized protein</fullName>
    </submittedName>
</protein>
<accession>A0A371DNB1</accession>
<proteinExistence type="predicted"/>
<feature type="region of interest" description="Disordered" evidence="1">
    <location>
        <begin position="84"/>
        <end position="106"/>
    </location>
</feature>
<reference evidence="2 3" key="1">
    <citation type="journal article" date="2018" name="Biotechnol. Biofuels">
        <title>Integrative visual omics of the white-rot fungus Polyporus brumalis exposes the biotechnological potential of its oxidative enzymes for delignifying raw plant biomass.</title>
        <authorList>
            <person name="Miyauchi S."/>
            <person name="Rancon A."/>
            <person name="Drula E."/>
            <person name="Hage H."/>
            <person name="Chaduli D."/>
            <person name="Favel A."/>
            <person name="Grisel S."/>
            <person name="Henrissat B."/>
            <person name="Herpoel-Gimbert I."/>
            <person name="Ruiz-Duenas F.J."/>
            <person name="Chevret D."/>
            <person name="Hainaut M."/>
            <person name="Lin J."/>
            <person name="Wang M."/>
            <person name="Pangilinan J."/>
            <person name="Lipzen A."/>
            <person name="Lesage-Meessen L."/>
            <person name="Navarro D."/>
            <person name="Riley R."/>
            <person name="Grigoriev I.V."/>
            <person name="Zhou S."/>
            <person name="Raouche S."/>
            <person name="Rosso M.N."/>
        </authorList>
    </citation>
    <scope>NUCLEOTIDE SEQUENCE [LARGE SCALE GENOMIC DNA]</scope>
    <source>
        <strain evidence="2 3">BRFM 1820</strain>
    </source>
</reference>
<dbReference type="Proteomes" id="UP000256964">
    <property type="component" value="Unassembled WGS sequence"/>
</dbReference>
<feature type="region of interest" description="Disordered" evidence="1">
    <location>
        <begin position="1"/>
        <end position="41"/>
    </location>
</feature>
<dbReference type="AlphaFoldDB" id="A0A371DNB1"/>
<name>A0A371DNB1_9APHY</name>
<sequence>MRRLQGVLYDTQGRTSRPSSNVLPGTPCKSSTSSTGSVIPPRMTMLEETRAASASNGHAQDDASLRLHDQVTCVQFRGSRTLEGADGLAPRRTCMGSKRSDMHPGE</sequence>
<gene>
    <name evidence="2" type="ORF">OH76DRAFT_1055726</name>
</gene>
<keyword evidence="3" id="KW-1185">Reference proteome</keyword>